<proteinExistence type="predicted"/>
<dbReference type="AlphaFoldDB" id="A0A1Q3C7G0"/>
<feature type="region of interest" description="Disordered" evidence="1">
    <location>
        <begin position="401"/>
        <end position="425"/>
    </location>
</feature>
<dbReference type="InterPro" id="IPR044681">
    <property type="entry name" value="PICBP-like"/>
</dbReference>
<feature type="compositionally biased region" description="Polar residues" evidence="1">
    <location>
        <begin position="825"/>
        <end position="836"/>
    </location>
</feature>
<feature type="compositionally biased region" description="Basic residues" evidence="1">
    <location>
        <begin position="39"/>
        <end position="51"/>
    </location>
</feature>
<feature type="compositionally biased region" description="Pro residues" evidence="1">
    <location>
        <begin position="82"/>
        <end position="92"/>
    </location>
</feature>
<feature type="domain" description="Calmodulin-binding" evidence="2">
    <location>
        <begin position="826"/>
        <end position="941"/>
    </location>
</feature>
<name>A0A1Q3C7G0_CEPFO</name>
<evidence type="ECO:0000313" key="4">
    <source>
        <dbReference type="Proteomes" id="UP000187406"/>
    </source>
</evidence>
<keyword evidence="4" id="KW-1185">Reference proteome</keyword>
<evidence type="ECO:0000313" key="3">
    <source>
        <dbReference type="EMBL" id="GAV76160.1"/>
    </source>
</evidence>
<accession>A0A1Q3C7G0</accession>
<feature type="region of interest" description="Disordered" evidence="1">
    <location>
        <begin position="814"/>
        <end position="836"/>
    </location>
</feature>
<protein>
    <submittedName>
        <fullName evidence="3">CaM_binding domain-containing protein</fullName>
    </submittedName>
</protein>
<feature type="region of interest" description="Disordered" evidence="1">
    <location>
        <begin position="439"/>
        <end position="475"/>
    </location>
</feature>
<evidence type="ECO:0000256" key="1">
    <source>
        <dbReference type="SAM" id="MobiDB-lite"/>
    </source>
</evidence>
<dbReference type="STRING" id="3775.A0A1Q3C7G0"/>
<feature type="compositionally biased region" description="Polar residues" evidence="1">
    <location>
        <begin position="131"/>
        <end position="146"/>
    </location>
</feature>
<dbReference type="PANTHER" id="PTHR33923">
    <property type="entry name" value="CALMODULIN-BINDING PROTEIN-RELATED"/>
    <property type="match status" value="1"/>
</dbReference>
<dbReference type="GO" id="GO:0005516">
    <property type="term" value="F:calmodulin binding"/>
    <property type="evidence" value="ECO:0007669"/>
    <property type="project" value="InterPro"/>
</dbReference>
<dbReference type="InterPro" id="IPR012417">
    <property type="entry name" value="CaM-bd_dom_pln"/>
</dbReference>
<comment type="caution">
    <text evidence="3">The sequence shown here is derived from an EMBL/GenBank/DDBJ whole genome shotgun (WGS) entry which is preliminary data.</text>
</comment>
<sequence>MVQRKVPNKLGIQVDHVKSEKRLGNLKPSSGQHQDGKNRRPHLKKKMKKSRSAMLSDIVSFRSSPLKNISQHGKPPLLIAPSPTPQKQPPTKTPDGLPRNYMKSTSSSKARKESAQVSSQKTRTASDNKNRPQRNSPTLKFSSAASGNKPARALTRSSSLKLVRTWTTTPNFKSVRASMKKCSRVVLCSDMGAQRATCSSTLKDSKFPPYLMINPGGTAAEGPSVMKVCPYTYCSLNGHHHVPLPPLKCFMSTRRHSLKTKKSMKVGHLSPQKAKLIGDGTKEDETSQGVFDDKATYREAALGNSVTVPLIQVGKDFFIAIYAKNNEDDVELTGRSTYQCAERIHDSAEEVDEASIELQSEKQQVVESLSDGSPKSEIDFEDNSQQYIDFMSTGEKIRRDYSEEQRVEDENEDHPPVLANEEMSSGSIPIRSEGVCHASVKEDNMSQSTDKDREEEQLSSLESHSETSYPIKDDYAPAVKNRDLYDEPETRKDCIVSNNNEEILVVQVLQEFYLEERAQFDTSCNESDSEMDGTHQDGEILESSQLFDSFINDQLFSTDYDETLDEFITTIENAEETKTDLTSIMNISGSIEKPIVEPTASEKIQENGVPETEIQLGVAKNNCNSAMAAEDLNDQNEDEFIQHNEAMRLQHHISDAYQNSNEAEQFESSEDYSGKRMHEDSDTYPRYTISDFGLAQVCEAEDVLDNAKVHDNHNCQITQSYQLDDISEDCSSSNDTVDESLLAETQEENSDGQHGRVLFVGTMLVQDKYVTDKFKTQSSSDAEEQSDTGTCKISLAEKSMGEFDTLNVEDRTKTDTGETDLVTKDASSPVTGSSFFNARHKSNQELPKPCDNRKWTIECQRATTEDYEDPRNFNPQEPNYLAIAPDPDADKVDLRHQMMDERKNAEEWMVDYALQQAVTKLAPARKKKVPLLVEAFETVIPLPKFETHLRHTSDAFAHSRTIQACS</sequence>
<feature type="compositionally biased region" description="Basic and acidic residues" evidence="1">
    <location>
        <begin position="439"/>
        <end position="456"/>
    </location>
</feature>
<dbReference type="OrthoDB" id="1304871at2759"/>
<reference evidence="4" key="1">
    <citation type="submission" date="2016-04" db="EMBL/GenBank/DDBJ databases">
        <title>Cephalotus genome sequencing.</title>
        <authorList>
            <person name="Fukushima K."/>
            <person name="Hasebe M."/>
            <person name="Fang X."/>
        </authorList>
    </citation>
    <scope>NUCLEOTIDE SEQUENCE [LARGE SCALE GENOMIC DNA]</scope>
    <source>
        <strain evidence="4">cv. St1</strain>
    </source>
</reference>
<feature type="compositionally biased region" description="Low complexity" evidence="1">
    <location>
        <begin position="458"/>
        <end position="468"/>
    </location>
</feature>
<dbReference type="Proteomes" id="UP000187406">
    <property type="component" value="Unassembled WGS sequence"/>
</dbReference>
<organism evidence="3 4">
    <name type="scientific">Cephalotus follicularis</name>
    <name type="common">Albany pitcher plant</name>
    <dbReference type="NCBI Taxonomy" id="3775"/>
    <lineage>
        <taxon>Eukaryota</taxon>
        <taxon>Viridiplantae</taxon>
        <taxon>Streptophyta</taxon>
        <taxon>Embryophyta</taxon>
        <taxon>Tracheophyta</taxon>
        <taxon>Spermatophyta</taxon>
        <taxon>Magnoliopsida</taxon>
        <taxon>eudicotyledons</taxon>
        <taxon>Gunneridae</taxon>
        <taxon>Pentapetalae</taxon>
        <taxon>rosids</taxon>
        <taxon>fabids</taxon>
        <taxon>Oxalidales</taxon>
        <taxon>Cephalotaceae</taxon>
        <taxon>Cephalotus</taxon>
    </lineage>
</organism>
<evidence type="ECO:0000259" key="2">
    <source>
        <dbReference type="SMART" id="SM01054"/>
    </source>
</evidence>
<dbReference type="EMBL" id="BDDD01001455">
    <property type="protein sequence ID" value="GAV76160.1"/>
    <property type="molecule type" value="Genomic_DNA"/>
</dbReference>
<feature type="region of interest" description="Disordered" evidence="1">
    <location>
        <begin position="1"/>
        <end position="156"/>
    </location>
</feature>
<dbReference type="SMART" id="SM01054">
    <property type="entry name" value="CaM_binding"/>
    <property type="match status" value="1"/>
</dbReference>
<dbReference type="PANTHER" id="PTHR33923:SF2">
    <property type="entry name" value="CALMODULIN-BINDING PROTEIN-RELATED"/>
    <property type="match status" value="1"/>
</dbReference>
<dbReference type="InParanoid" id="A0A1Q3C7G0"/>
<gene>
    <name evidence="3" type="ORF">CFOL_v3_19635</name>
</gene>
<dbReference type="Pfam" id="PF07839">
    <property type="entry name" value="CaM_binding"/>
    <property type="match status" value="1"/>
</dbReference>
<feature type="compositionally biased region" description="Polar residues" evidence="1">
    <location>
        <begin position="61"/>
        <end position="71"/>
    </location>
</feature>